<keyword evidence="1" id="KW-0812">Transmembrane</keyword>
<proteinExistence type="predicted"/>
<dbReference type="EMBL" id="OU015566">
    <property type="protein sequence ID" value="CAG5108152.1"/>
    <property type="molecule type" value="Genomic_DNA"/>
</dbReference>
<keyword evidence="1" id="KW-1133">Transmembrane helix</keyword>
<gene>
    <name evidence="2" type="ORF">OKIOD_LOCUS12423</name>
</gene>
<name>A0ABN7T0C2_OIKDI</name>
<feature type="transmembrane region" description="Helical" evidence="1">
    <location>
        <begin position="71"/>
        <end position="91"/>
    </location>
</feature>
<keyword evidence="3" id="KW-1185">Reference proteome</keyword>
<organism evidence="2 3">
    <name type="scientific">Oikopleura dioica</name>
    <name type="common">Tunicate</name>
    <dbReference type="NCBI Taxonomy" id="34765"/>
    <lineage>
        <taxon>Eukaryota</taxon>
        <taxon>Metazoa</taxon>
        <taxon>Chordata</taxon>
        <taxon>Tunicata</taxon>
        <taxon>Appendicularia</taxon>
        <taxon>Copelata</taxon>
        <taxon>Oikopleuridae</taxon>
        <taxon>Oikopleura</taxon>
    </lineage>
</organism>
<evidence type="ECO:0000313" key="3">
    <source>
        <dbReference type="Proteomes" id="UP001158576"/>
    </source>
</evidence>
<keyword evidence="1" id="KW-0472">Membrane</keyword>
<evidence type="ECO:0000313" key="2">
    <source>
        <dbReference type="EMBL" id="CAG5108152.1"/>
    </source>
</evidence>
<protein>
    <submittedName>
        <fullName evidence="2">Oidioi.mRNA.OKI2018_I69.chr1.g3658.t1.cds</fullName>
    </submittedName>
</protein>
<evidence type="ECO:0000256" key="1">
    <source>
        <dbReference type="SAM" id="Phobius"/>
    </source>
</evidence>
<reference evidence="2 3" key="1">
    <citation type="submission" date="2021-04" db="EMBL/GenBank/DDBJ databases">
        <authorList>
            <person name="Bliznina A."/>
        </authorList>
    </citation>
    <scope>NUCLEOTIDE SEQUENCE [LARGE SCALE GENOMIC DNA]</scope>
</reference>
<accession>A0ABN7T0C2</accession>
<dbReference type="Proteomes" id="UP001158576">
    <property type="component" value="Chromosome 1"/>
</dbReference>
<feature type="transmembrane region" description="Helical" evidence="1">
    <location>
        <begin position="40"/>
        <end position="59"/>
    </location>
</feature>
<sequence>MSRLEEAAFSRKISSANGELIRPLQPEHPSLCDPFLRPPLCGLILTMILISCTIAAMYLRFGSVILLEETWLIAILWIIAAFGLLLSFYGLRKGCRDRMEIEQQKLVYNMRLFGNQPVKKRLREMSQEERNRNSSRDSECSVFLECEMHY</sequence>